<dbReference type="OrthoDB" id="3184970at2759"/>
<protein>
    <recommendedName>
        <fullName evidence="3">BTB domain-containing protein</fullName>
    </recommendedName>
</protein>
<dbReference type="Proteomes" id="UP000297245">
    <property type="component" value="Unassembled WGS sequence"/>
</dbReference>
<dbReference type="EMBL" id="ML179107">
    <property type="protein sequence ID" value="THV00230.1"/>
    <property type="molecule type" value="Genomic_DNA"/>
</dbReference>
<reference evidence="1 2" key="1">
    <citation type="journal article" date="2019" name="Nat. Ecol. Evol.">
        <title>Megaphylogeny resolves global patterns of mushroom evolution.</title>
        <authorList>
            <person name="Varga T."/>
            <person name="Krizsan K."/>
            <person name="Foldi C."/>
            <person name="Dima B."/>
            <person name="Sanchez-Garcia M."/>
            <person name="Sanchez-Ramirez S."/>
            <person name="Szollosi G.J."/>
            <person name="Szarkandi J.G."/>
            <person name="Papp V."/>
            <person name="Albert L."/>
            <person name="Andreopoulos W."/>
            <person name="Angelini C."/>
            <person name="Antonin V."/>
            <person name="Barry K.W."/>
            <person name="Bougher N.L."/>
            <person name="Buchanan P."/>
            <person name="Buyck B."/>
            <person name="Bense V."/>
            <person name="Catcheside P."/>
            <person name="Chovatia M."/>
            <person name="Cooper J."/>
            <person name="Damon W."/>
            <person name="Desjardin D."/>
            <person name="Finy P."/>
            <person name="Geml J."/>
            <person name="Haridas S."/>
            <person name="Hughes K."/>
            <person name="Justo A."/>
            <person name="Karasinski D."/>
            <person name="Kautmanova I."/>
            <person name="Kiss B."/>
            <person name="Kocsube S."/>
            <person name="Kotiranta H."/>
            <person name="LaButti K.M."/>
            <person name="Lechner B.E."/>
            <person name="Liimatainen K."/>
            <person name="Lipzen A."/>
            <person name="Lukacs Z."/>
            <person name="Mihaltcheva S."/>
            <person name="Morgado L.N."/>
            <person name="Niskanen T."/>
            <person name="Noordeloos M.E."/>
            <person name="Ohm R.A."/>
            <person name="Ortiz-Santana B."/>
            <person name="Ovrebo C."/>
            <person name="Racz N."/>
            <person name="Riley R."/>
            <person name="Savchenko A."/>
            <person name="Shiryaev A."/>
            <person name="Soop K."/>
            <person name="Spirin V."/>
            <person name="Szebenyi C."/>
            <person name="Tomsovsky M."/>
            <person name="Tulloss R.E."/>
            <person name="Uehling J."/>
            <person name="Grigoriev I.V."/>
            <person name="Vagvolgyi C."/>
            <person name="Papp T."/>
            <person name="Martin F.M."/>
            <person name="Miettinen O."/>
            <person name="Hibbett D.S."/>
            <person name="Nagy L.G."/>
        </authorList>
    </citation>
    <scope>NUCLEOTIDE SEQUENCE [LARGE SCALE GENOMIC DNA]</scope>
    <source>
        <strain evidence="1 2">CBS 962.96</strain>
    </source>
</reference>
<dbReference type="Gene3D" id="3.30.710.10">
    <property type="entry name" value="Potassium Channel Kv1.1, Chain A"/>
    <property type="match status" value="1"/>
</dbReference>
<name>A0A4S8MCN8_DENBC</name>
<dbReference type="InterPro" id="IPR011333">
    <property type="entry name" value="SKP1/BTB/POZ_sf"/>
</dbReference>
<organism evidence="1 2">
    <name type="scientific">Dendrothele bispora (strain CBS 962.96)</name>
    <dbReference type="NCBI Taxonomy" id="1314807"/>
    <lineage>
        <taxon>Eukaryota</taxon>
        <taxon>Fungi</taxon>
        <taxon>Dikarya</taxon>
        <taxon>Basidiomycota</taxon>
        <taxon>Agaricomycotina</taxon>
        <taxon>Agaricomycetes</taxon>
        <taxon>Agaricomycetidae</taxon>
        <taxon>Agaricales</taxon>
        <taxon>Agaricales incertae sedis</taxon>
        <taxon>Dendrothele</taxon>
    </lineage>
</organism>
<sequence>MPLQTTTPAPGVTVNVNVPNATVDVQQPARPAPRRRPSRRIVSIETRRSSRFCVDDPQADWFVLSNDGVLFGVRGANAEICGEGIYDLNSPDAADDELEWHIKMNAPARVLEILFEYLYNRRRRTDLETVSIDLLIELIDVAEEYRVRSAIDACQKALRKHITDNALKVVQVSGKHGYNDELVRAAPYVVDEDLSVIWANLPNHLHMPWAIFREKYVACYISALETYPEHPGCARWPAIVLTVLKMLRGKPRQILIDAENIFREAREQVMVQHGPTVCCVAHIRHWCQRVLTRRNAIGDLEVPA</sequence>
<dbReference type="AlphaFoldDB" id="A0A4S8MCN8"/>
<keyword evidence="2" id="KW-1185">Reference proteome</keyword>
<gene>
    <name evidence="1" type="ORF">K435DRAFT_751401</name>
</gene>
<evidence type="ECO:0000313" key="2">
    <source>
        <dbReference type="Proteomes" id="UP000297245"/>
    </source>
</evidence>
<proteinExistence type="predicted"/>
<evidence type="ECO:0008006" key="3">
    <source>
        <dbReference type="Google" id="ProtNLM"/>
    </source>
</evidence>
<accession>A0A4S8MCN8</accession>
<evidence type="ECO:0000313" key="1">
    <source>
        <dbReference type="EMBL" id="THV00230.1"/>
    </source>
</evidence>